<reference evidence="4" key="1">
    <citation type="submission" date="2012-12" db="EMBL/GenBank/DDBJ databases">
        <title>Genome Sequence of Photobacterium leiognathi lrivu.4.1.</title>
        <authorList>
            <person name="Urbanczyk H."/>
            <person name="Ogura Y."/>
            <person name="Hayashi T."/>
            <person name="Dunlap P.V."/>
        </authorList>
    </citation>
    <scope>NUCLEOTIDE SEQUENCE [LARGE SCALE GENOMIC DNA]</scope>
    <source>
        <strain evidence="4">lrivu.4.1</strain>
    </source>
</reference>
<dbReference type="HOGENOM" id="CLU_653551_0_0_6"/>
<dbReference type="Gene3D" id="2.180.10.10">
    <property type="entry name" value="RHS repeat-associated core"/>
    <property type="match status" value="1"/>
</dbReference>
<evidence type="ECO:0000259" key="2">
    <source>
        <dbReference type="Pfam" id="PF21527"/>
    </source>
</evidence>
<dbReference type="InterPro" id="IPR049002">
    <property type="entry name" value="Stv"/>
</dbReference>
<keyword evidence="1" id="KW-0812">Transmembrane</keyword>
<dbReference type="NCBIfam" id="TIGR03696">
    <property type="entry name" value="Rhs_assc_core"/>
    <property type="match status" value="1"/>
</dbReference>
<feature type="transmembrane region" description="Helical" evidence="1">
    <location>
        <begin position="224"/>
        <end position="244"/>
    </location>
</feature>
<evidence type="ECO:0000256" key="1">
    <source>
        <dbReference type="SAM" id="Phobius"/>
    </source>
</evidence>
<keyword evidence="1" id="KW-0472">Membrane</keyword>
<dbReference type="RefSeq" id="WP_023935041.1">
    <property type="nucleotide sequence ID" value="NZ_DF196821.1"/>
</dbReference>
<name>V5H575_PHOLE</name>
<keyword evidence="1" id="KW-1133">Transmembrane helix</keyword>
<dbReference type="Pfam" id="PF21527">
    <property type="entry name" value="Stv"/>
    <property type="match status" value="1"/>
</dbReference>
<evidence type="ECO:0000313" key="4">
    <source>
        <dbReference type="Proteomes" id="UP000030675"/>
    </source>
</evidence>
<sequence>MKFSWGMKSHQTNRHFSLARRHFLKKSSLLSSTLIIPTPVLSHALTKTTIDSTHTLSSIPLGFNGERRDPVTGCYHLGNGYRMYSPSLMRFQAVDTCSPFGKGGINAYAYCLGDPINQSDPSGHFALLSLLIGAIVGAIVGASISAVSEGIQCAVNPEHKFNWKQIGIGAALGFISGGFGAVAKGATTSVKVGLAIADATVSGCSDFGLNVAAGTPIKQAGLNAGMGVVIGLVTFGAGIGLNHISKMTKNSRFNFIFGRSGKMVNYKGVERTSLGSDFLLFRKANSTSERLVVTAHGLAIPFKSFETDTKINFFAPHGKKLIDPGLARVMDGNFKPYEVIQAGGTTKEYLLGPYNSDLKCIPYSVHYTGVDVVAVRPGKISTNAQLMNVLKQANLHYAEIDAVHCRCHTIFGGDFEALKKIEDLKHTFLNK</sequence>
<feature type="domain" description="Putative adhesin Stv" evidence="2">
    <location>
        <begin position="290"/>
        <end position="406"/>
    </location>
</feature>
<dbReference type="eggNOG" id="COG3209">
    <property type="taxonomic scope" value="Bacteria"/>
</dbReference>
<evidence type="ECO:0000313" key="3">
    <source>
        <dbReference type="EMBL" id="GAD32167.1"/>
    </source>
</evidence>
<gene>
    <name evidence="3" type="ORF">PLEI_3836</name>
</gene>
<organism evidence="3 4">
    <name type="scientific">Photobacterium leiognathi lrivu.4.1</name>
    <dbReference type="NCBI Taxonomy" id="1248232"/>
    <lineage>
        <taxon>Bacteria</taxon>
        <taxon>Pseudomonadati</taxon>
        <taxon>Pseudomonadota</taxon>
        <taxon>Gammaproteobacteria</taxon>
        <taxon>Vibrionales</taxon>
        <taxon>Vibrionaceae</taxon>
        <taxon>Photobacterium</taxon>
    </lineage>
</organism>
<dbReference type="Proteomes" id="UP000030675">
    <property type="component" value="Unassembled WGS sequence"/>
</dbReference>
<protein>
    <recommendedName>
        <fullName evidence="2">Putative adhesin Stv domain-containing protein</fullName>
    </recommendedName>
</protein>
<dbReference type="InterPro" id="IPR022385">
    <property type="entry name" value="Rhs_assc_core"/>
</dbReference>
<accession>V5H575</accession>
<dbReference type="AlphaFoldDB" id="V5H575"/>
<feature type="transmembrane region" description="Helical" evidence="1">
    <location>
        <begin position="166"/>
        <end position="183"/>
    </location>
</feature>
<dbReference type="EMBL" id="DF196821">
    <property type="protein sequence ID" value="GAD32167.1"/>
    <property type="molecule type" value="Genomic_DNA"/>
</dbReference>
<proteinExistence type="predicted"/>
<feature type="transmembrane region" description="Helical" evidence="1">
    <location>
        <begin position="125"/>
        <end position="146"/>
    </location>
</feature>